<proteinExistence type="predicted"/>
<dbReference type="EMBL" id="PQCO01000131">
    <property type="protein sequence ID" value="PUE04292.1"/>
    <property type="molecule type" value="Genomic_DNA"/>
</dbReference>
<protein>
    <submittedName>
        <fullName evidence="1">Uncharacterized protein</fullName>
    </submittedName>
</protein>
<comment type="caution">
    <text evidence="1">The sequence shown here is derived from an EMBL/GenBank/DDBJ whole genome shotgun (WGS) entry which is preliminary data.</text>
</comment>
<gene>
    <name evidence="1" type="ORF">C3L24_03460</name>
</gene>
<evidence type="ECO:0000313" key="1">
    <source>
        <dbReference type="EMBL" id="PUE04292.1"/>
    </source>
</evidence>
<dbReference type="Proteomes" id="UP000250928">
    <property type="component" value="Unassembled WGS sequence"/>
</dbReference>
<evidence type="ECO:0000313" key="2">
    <source>
        <dbReference type="Proteomes" id="UP000250928"/>
    </source>
</evidence>
<sequence length="157" mass="16842">MKGMGVFLAVLVAIASLVVYGVDRLGATRDAELVAFQQQIAEGADPSLLLPSTAAAPKARCETTLYTYGLSQAGEPFIKSHYDRLYAADLGQRVAFFEQGERAQYVSELVDGTPEQQRVGQMLSKVLKACQQTGRAAVPTGLSFVAAESQQKRLSAN</sequence>
<organism evidence="1 2">
    <name type="scientific">Candidatus Sedimenticola endophacoides</name>
    <dbReference type="NCBI Taxonomy" id="2548426"/>
    <lineage>
        <taxon>Bacteria</taxon>
        <taxon>Pseudomonadati</taxon>
        <taxon>Pseudomonadota</taxon>
        <taxon>Gammaproteobacteria</taxon>
        <taxon>Chromatiales</taxon>
        <taxon>Sedimenticolaceae</taxon>
        <taxon>Sedimenticola</taxon>
    </lineage>
</organism>
<reference evidence="1 2" key="1">
    <citation type="submission" date="2018-01" db="EMBL/GenBank/DDBJ databases">
        <title>Novel co-symbiosis in the lucinid bivalve Phacoides pectinatus.</title>
        <authorList>
            <person name="Lim S.J."/>
            <person name="Davis B.G."/>
            <person name="Gill D.E."/>
            <person name="Engel A.S."/>
            <person name="Anderson L.C."/>
            <person name="Campbell B.J."/>
        </authorList>
    </citation>
    <scope>NUCLEOTIDE SEQUENCE [LARGE SCALE GENOMIC DNA]</scope>
    <source>
        <strain evidence="1">N3_P5</strain>
    </source>
</reference>
<accession>A0A657Q3J9</accession>
<dbReference type="AlphaFoldDB" id="A0A657Q3J9"/>
<name>A0A657Q3J9_9GAMM</name>